<dbReference type="EMBL" id="JACJSG010000003">
    <property type="protein sequence ID" value="MBD2499642.1"/>
    <property type="molecule type" value="Genomic_DNA"/>
</dbReference>
<gene>
    <name evidence="2" type="ORF">H6G83_03240</name>
</gene>
<reference evidence="2 3" key="1">
    <citation type="journal article" date="2020" name="ISME J.">
        <title>Comparative genomics reveals insights into cyanobacterial evolution and habitat adaptation.</title>
        <authorList>
            <person name="Chen M.Y."/>
            <person name="Teng W.K."/>
            <person name="Zhao L."/>
            <person name="Hu C.X."/>
            <person name="Zhou Y.K."/>
            <person name="Han B.P."/>
            <person name="Song L.R."/>
            <person name="Shu W.S."/>
        </authorList>
    </citation>
    <scope>NUCLEOTIDE SEQUENCE [LARGE SCALE GENOMIC DNA]</scope>
    <source>
        <strain evidence="2 3">FACHB-119</strain>
    </source>
</reference>
<comment type="caution">
    <text evidence="2">The sequence shown here is derived from an EMBL/GenBank/DDBJ whole genome shotgun (WGS) entry which is preliminary data.</text>
</comment>
<dbReference type="Gene3D" id="3.30.2310.20">
    <property type="entry name" value="RelE-like"/>
    <property type="match status" value="1"/>
</dbReference>
<proteinExistence type="predicted"/>
<dbReference type="RefSeq" id="WP_190466866.1">
    <property type="nucleotide sequence ID" value="NZ_JACJSG010000003.1"/>
</dbReference>
<dbReference type="SUPFAM" id="SSF143011">
    <property type="entry name" value="RelE-like"/>
    <property type="match status" value="1"/>
</dbReference>
<evidence type="ECO:0000313" key="2">
    <source>
        <dbReference type="EMBL" id="MBD2499642.1"/>
    </source>
</evidence>
<evidence type="ECO:0000313" key="3">
    <source>
        <dbReference type="Proteomes" id="UP000661112"/>
    </source>
</evidence>
<protein>
    <recommendedName>
        <fullName evidence="1">REase AHJR-like domain-containing protein</fullName>
    </recommendedName>
</protein>
<dbReference type="InterPro" id="IPR035093">
    <property type="entry name" value="RelE/ParE_toxin_dom_sf"/>
</dbReference>
<evidence type="ECO:0000259" key="1">
    <source>
        <dbReference type="Pfam" id="PF18743"/>
    </source>
</evidence>
<organism evidence="2 3">
    <name type="scientific">Anabaena azotica FACHB-119</name>
    <dbReference type="NCBI Taxonomy" id="947527"/>
    <lineage>
        <taxon>Bacteria</taxon>
        <taxon>Bacillati</taxon>
        <taxon>Cyanobacteriota</taxon>
        <taxon>Cyanophyceae</taxon>
        <taxon>Nostocales</taxon>
        <taxon>Nostocaceae</taxon>
        <taxon>Anabaena</taxon>
        <taxon>Anabaena azotica</taxon>
    </lineage>
</organism>
<dbReference type="InterPro" id="IPR040902">
    <property type="entry name" value="AHJR-like"/>
</dbReference>
<keyword evidence="3" id="KW-1185">Reference proteome</keyword>
<accession>A0ABR8CZY8</accession>
<feature type="domain" description="REase AHJR-like" evidence="1">
    <location>
        <begin position="3"/>
        <end position="115"/>
    </location>
</feature>
<sequence length="397" mass="45864">MTNSNKILHDEKLKSLADKYVSEGFNVLIEPKIEQMPFDLGNYQPDIIATKDNSGLVIEIKSSPNRISVDRFHVIAEKVSQHPGWRFLLVTLEDVESKSLPGISEQLPSWQELVDRFEQAHRLIENHVEPAFLFMWSIFEGALRRRAVDLSIPVERFPTISLIKQMYSLGELSIPQFDIIQTYYEVRNSLAHGYVENLSHQVLCDFVNLVHELFIEWINEVEINQKISVIWMNIVKKEQQEQHNIKEIIASKLANLDKETQNKVISEIKQRSQEGGLETHYNEFKHLIDESLASDEDQNNPQLKRKKITFQQKAQIALDTLQAQEKESILSTIHLLQESPEHSQVKTQKLKSSPYFIANAGIYRIVFTLNTEEITIVDIVNHNRLEVLFGSIEEAKA</sequence>
<dbReference type="Pfam" id="PF18743">
    <property type="entry name" value="AHJR-like"/>
    <property type="match status" value="1"/>
</dbReference>
<dbReference type="Proteomes" id="UP000661112">
    <property type="component" value="Unassembled WGS sequence"/>
</dbReference>
<name>A0ABR8CZY8_9NOST</name>